<organism evidence="3 4">
    <name type="scientific">Streptomyces populi</name>
    <dbReference type="NCBI Taxonomy" id="2058924"/>
    <lineage>
        <taxon>Bacteria</taxon>
        <taxon>Bacillati</taxon>
        <taxon>Actinomycetota</taxon>
        <taxon>Actinomycetes</taxon>
        <taxon>Kitasatosporales</taxon>
        <taxon>Streptomycetaceae</taxon>
        <taxon>Streptomyces</taxon>
    </lineage>
</organism>
<name>A0A2I0SCU4_9ACTN</name>
<dbReference type="Gene3D" id="3.40.190.10">
    <property type="entry name" value="Periplasmic binding protein-like II"/>
    <property type="match status" value="2"/>
</dbReference>
<gene>
    <name evidence="3" type="ORF">CW362_39070</name>
</gene>
<dbReference type="PANTHER" id="PTHR35936:SF35">
    <property type="entry name" value="L-CYSTINE-BINDING PROTEIN TCYJ"/>
    <property type="match status" value="1"/>
</dbReference>
<dbReference type="OrthoDB" id="8454826at2"/>
<dbReference type="CDD" id="cd13530">
    <property type="entry name" value="PBP2_peptides_like"/>
    <property type="match status" value="1"/>
</dbReference>
<dbReference type="InterPro" id="IPR001638">
    <property type="entry name" value="Solute-binding_3/MltF_N"/>
</dbReference>
<keyword evidence="4" id="KW-1185">Reference proteome</keyword>
<evidence type="ECO:0000256" key="1">
    <source>
        <dbReference type="ARBA" id="ARBA00022729"/>
    </source>
</evidence>
<dbReference type="AlphaFoldDB" id="A0A2I0SCU4"/>
<dbReference type="PANTHER" id="PTHR35936">
    <property type="entry name" value="MEMBRANE-BOUND LYTIC MUREIN TRANSGLYCOSYLASE F"/>
    <property type="match status" value="1"/>
</dbReference>
<reference evidence="3 4" key="1">
    <citation type="submission" date="2017-12" db="EMBL/GenBank/DDBJ databases">
        <title>Streptomyces populusis sp. nov., a novel endophytic actinobacterium isolated from stems of Populus adenopoda Maxim.</title>
        <authorList>
            <person name="Wang Z."/>
        </authorList>
    </citation>
    <scope>NUCLEOTIDE SEQUENCE [LARGE SCALE GENOMIC DNA]</scope>
    <source>
        <strain evidence="3 4">A249</strain>
    </source>
</reference>
<evidence type="ECO:0000313" key="3">
    <source>
        <dbReference type="EMBL" id="PKT67692.1"/>
    </source>
</evidence>
<dbReference type="Pfam" id="PF00497">
    <property type="entry name" value="SBP_bac_3"/>
    <property type="match status" value="1"/>
</dbReference>
<accession>A0A2I0SCU4</accession>
<evidence type="ECO:0000259" key="2">
    <source>
        <dbReference type="SMART" id="SM00062"/>
    </source>
</evidence>
<dbReference type="SMART" id="SM00062">
    <property type="entry name" value="PBPb"/>
    <property type="match status" value="1"/>
</dbReference>
<feature type="domain" description="Solute-binding protein family 3/N-terminal" evidence="2">
    <location>
        <begin position="79"/>
        <end position="278"/>
    </location>
</feature>
<dbReference type="EMBL" id="PJOS01000153">
    <property type="protein sequence ID" value="PKT67692.1"/>
    <property type="molecule type" value="Genomic_DNA"/>
</dbReference>
<dbReference type="Proteomes" id="UP000236178">
    <property type="component" value="Unassembled WGS sequence"/>
</dbReference>
<comment type="caution">
    <text evidence="3">The sequence shown here is derived from an EMBL/GenBank/DDBJ whole genome shotgun (WGS) entry which is preliminary data.</text>
</comment>
<protein>
    <submittedName>
        <fullName evidence="3">Amino acid ABC transporter substrate-binding protein</fullName>
    </submittedName>
</protein>
<proteinExistence type="predicted"/>
<keyword evidence="1" id="KW-0732">Signal</keyword>
<dbReference type="SUPFAM" id="SSF53850">
    <property type="entry name" value="Periplasmic binding protein-like II"/>
    <property type="match status" value="1"/>
</dbReference>
<evidence type="ECO:0000313" key="4">
    <source>
        <dbReference type="Proteomes" id="UP000236178"/>
    </source>
</evidence>
<sequence length="295" mass="31777">MMRAAAAIVSLAVGVTLIVATPACDRGGSESSSKAHYGDCEVSGHRGEFHLSPMTAGALTVKTTLPAPGWWNGGDTPDSIKSGYEYCMAANIAYRSGLDRVKVENAPFPEVVSGRTKDFDLALAQITITPERSKVADFSPPYLSSTLGVLIRDDEKIDESNIRDVRIGVAEGTTGEEFVKNRLKPTKPATSFPNDPEMVTALEKGQIDAVVHDTTILLAYPQKREGRVRLVGQYRTDQGYGALYPKGSSNKKELDRVIKQLIDDGTLTKLSAVYLGSAFGQDPAKIPYFTVEGSS</sequence>